<evidence type="ECO:0000313" key="1">
    <source>
        <dbReference type="EMBL" id="RCW64957.1"/>
    </source>
</evidence>
<organism evidence="1 2">
    <name type="scientific">Saliterribacillus persicus</name>
    <dbReference type="NCBI Taxonomy" id="930114"/>
    <lineage>
        <taxon>Bacteria</taxon>
        <taxon>Bacillati</taxon>
        <taxon>Bacillota</taxon>
        <taxon>Bacilli</taxon>
        <taxon>Bacillales</taxon>
        <taxon>Bacillaceae</taxon>
        <taxon>Saliterribacillus</taxon>
    </lineage>
</organism>
<dbReference type="EMBL" id="QPJJ01000012">
    <property type="protein sequence ID" value="RCW64957.1"/>
    <property type="molecule type" value="Genomic_DNA"/>
</dbReference>
<reference evidence="1 2" key="1">
    <citation type="submission" date="2018-07" db="EMBL/GenBank/DDBJ databases">
        <title>Genomic Encyclopedia of Type Strains, Phase IV (KMG-IV): sequencing the most valuable type-strain genomes for metagenomic binning, comparative biology and taxonomic classification.</title>
        <authorList>
            <person name="Goeker M."/>
        </authorList>
    </citation>
    <scope>NUCLEOTIDE SEQUENCE [LARGE SCALE GENOMIC DNA]</scope>
    <source>
        <strain evidence="1 2">DSM 27696</strain>
    </source>
</reference>
<accession>A0A368XEQ7</accession>
<keyword evidence="2" id="KW-1185">Reference proteome</keyword>
<evidence type="ECO:0000313" key="2">
    <source>
        <dbReference type="Proteomes" id="UP000252585"/>
    </source>
</evidence>
<dbReference type="Proteomes" id="UP000252585">
    <property type="component" value="Unassembled WGS sequence"/>
</dbReference>
<gene>
    <name evidence="1" type="ORF">DFR57_112136</name>
</gene>
<dbReference type="RefSeq" id="WP_114353838.1">
    <property type="nucleotide sequence ID" value="NZ_QPJJ01000012.1"/>
</dbReference>
<protein>
    <submittedName>
        <fullName evidence="1">Uncharacterized protein</fullName>
    </submittedName>
</protein>
<name>A0A368XEQ7_9BACI</name>
<comment type="caution">
    <text evidence="1">The sequence shown here is derived from an EMBL/GenBank/DDBJ whole genome shotgun (WGS) entry which is preliminary data.</text>
</comment>
<dbReference type="OrthoDB" id="2453381at2"/>
<dbReference type="Pfam" id="PF19618">
    <property type="entry name" value="DUF6123"/>
    <property type="match status" value="1"/>
</dbReference>
<proteinExistence type="predicted"/>
<dbReference type="AlphaFoldDB" id="A0A368XEQ7"/>
<dbReference type="InterPro" id="IPR046126">
    <property type="entry name" value="DUF6123"/>
</dbReference>
<sequence length="89" mass="10592">MKTDQVALYLEDIWTKGFKLSDEEVRFIYFGRKFTNANYIQVKLAIQLTLAVQYTFDRSFYISLLELFHSNNIIYKKNALELMKKKGII</sequence>